<dbReference type="Proteomes" id="UP000324800">
    <property type="component" value="Unassembled WGS sequence"/>
</dbReference>
<gene>
    <name evidence="2" type="ORF">EZS28_043992</name>
</gene>
<evidence type="ECO:0000256" key="1">
    <source>
        <dbReference type="SAM" id="MobiDB-lite"/>
    </source>
</evidence>
<organism evidence="2 3">
    <name type="scientific">Streblomastix strix</name>
    <dbReference type="NCBI Taxonomy" id="222440"/>
    <lineage>
        <taxon>Eukaryota</taxon>
        <taxon>Metamonada</taxon>
        <taxon>Preaxostyla</taxon>
        <taxon>Oxymonadida</taxon>
        <taxon>Streblomastigidae</taxon>
        <taxon>Streblomastix</taxon>
    </lineage>
</organism>
<sequence>MLQFDQTEGKCRIEKINRPDAFIHRGTTVGSYVQTYSRNQQLECGFAVMARSFWRLLNRQIQAYASTRRIGDSNHNRLIHNEEKHKTPQILFFRKRRFSRELGRNGTIMGMRITITTFSNLIDYMYHIQSGSRVDERGIYSTNIESISMVGSPNANQNTQDEVRSELKLPCRRIVEEEEQSETTSGED</sequence>
<evidence type="ECO:0000313" key="3">
    <source>
        <dbReference type="Proteomes" id="UP000324800"/>
    </source>
</evidence>
<dbReference type="EMBL" id="SNRW01026881">
    <property type="protein sequence ID" value="KAA6360481.1"/>
    <property type="molecule type" value="Genomic_DNA"/>
</dbReference>
<evidence type="ECO:0000313" key="2">
    <source>
        <dbReference type="EMBL" id="KAA6360481.1"/>
    </source>
</evidence>
<feature type="compositionally biased region" description="Polar residues" evidence="1">
    <location>
        <begin position="150"/>
        <end position="160"/>
    </location>
</feature>
<feature type="compositionally biased region" description="Acidic residues" evidence="1">
    <location>
        <begin position="176"/>
        <end position="188"/>
    </location>
</feature>
<reference evidence="2 3" key="1">
    <citation type="submission" date="2019-03" db="EMBL/GenBank/DDBJ databases">
        <title>Single cell metagenomics reveals metabolic interactions within the superorganism composed of flagellate Streblomastix strix and complex community of Bacteroidetes bacteria on its surface.</title>
        <authorList>
            <person name="Treitli S.C."/>
            <person name="Kolisko M."/>
            <person name="Husnik F."/>
            <person name="Keeling P."/>
            <person name="Hampl V."/>
        </authorList>
    </citation>
    <scope>NUCLEOTIDE SEQUENCE [LARGE SCALE GENOMIC DNA]</scope>
    <source>
        <strain evidence="2">ST1C</strain>
    </source>
</reference>
<accession>A0A5J4TSN3</accession>
<feature type="compositionally biased region" description="Basic and acidic residues" evidence="1">
    <location>
        <begin position="161"/>
        <end position="175"/>
    </location>
</feature>
<proteinExistence type="predicted"/>
<name>A0A5J4TSN3_9EUKA</name>
<protein>
    <submittedName>
        <fullName evidence="2">Uncharacterized protein</fullName>
    </submittedName>
</protein>
<dbReference type="AlphaFoldDB" id="A0A5J4TSN3"/>
<comment type="caution">
    <text evidence="2">The sequence shown here is derived from an EMBL/GenBank/DDBJ whole genome shotgun (WGS) entry which is preliminary data.</text>
</comment>
<feature type="region of interest" description="Disordered" evidence="1">
    <location>
        <begin position="150"/>
        <end position="188"/>
    </location>
</feature>